<feature type="region of interest" description="Disordered" evidence="1">
    <location>
        <begin position="1"/>
        <end position="119"/>
    </location>
</feature>
<dbReference type="Gene3D" id="3.10.20.90">
    <property type="entry name" value="Phosphatidylinositol 3-kinase Catalytic Subunit, Chain A, domain 1"/>
    <property type="match status" value="1"/>
</dbReference>
<dbReference type="EMBL" id="JAKLMC020000049">
    <property type="protein sequence ID" value="KAK5948315.1"/>
    <property type="molecule type" value="Genomic_DNA"/>
</dbReference>
<evidence type="ECO:0000313" key="4">
    <source>
        <dbReference type="Proteomes" id="UP001316803"/>
    </source>
</evidence>
<dbReference type="Pfam" id="PF13881">
    <property type="entry name" value="Rad60-SLD_2"/>
    <property type="match status" value="1"/>
</dbReference>
<feature type="compositionally biased region" description="Polar residues" evidence="1">
    <location>
        <begin position="70"/>
        <end position="81"/>
    </location>
</feature>
<protein>
    <recommendedName>
        <fullName evidence="2">UBL3-like ubiquitin domain-containing protein</fullName>
    </recommendedName>
</protein>
<accession>A0AAN8EFC0</accession>
<comment type="caution">
    <text evidence="3">The sequence shown here is derived from an EMBL/GenBank/DDBJ whole genome shotgun (WGS) entry which is preliminary data.</text>
</comment>
<feature type="domain" description="UBL3-like ubiquitin" evidence="2">
    <location>
        <begin position="160"/>
        <end position="238"/>
    </location>
</feature>
<gene>
    <name evidence="3" type="ORF">OHC33_010625</name>
</gene>
<keyword evidence="4" id="KW-1185">Reference proteome</keyword>
<dbReference type="InterPro" id="IPR040015">
    <property type="entry name" value="UBL3-like"/>
</dbReference>
<organism evidence="3 4">
    <name type="scientific">Knufia fluminis</name>
    <dbReference type="NCBI Taxonomy" id="191047"/>
    <lineage>
        <taxon>Eukaryota</taxon>
        <taxon>Fungi</taxon>
        <taxon>Dikarya</taxon>
        <taxon>Ascomycota</taxon>
        <taxon>Pezizomycotina</taxon>
        <taxon>Eurotiomycetes</taxon>
        <taxon>Chaetothyriomycetidae</taxon>
        <taxon>Chaetothyriales</taxon>
        <taxon>Trichomeriaceae</taxon>
        <taxon>Knufia</taxon>
    </lineage>
</organism>
<evidence type="ECO:0000259" key="2">
    <source>
        <dbReference type="Pfam" id="PF13881"/>
    </source>
</evidence>
<dbReference type="PANTHER" id="PTHR13169">
    <property type="entry name" value="UBIQUITIN-LIKE PROTEIN 3 HCG-1 PROTEIN"/>
    <property type="match status" value="1"/>
</dbReference>
<evidence type="ECO:0000313" key="3">
    <source>
        <dbReference type="EMBL" id="KAK5948315.1"/>
    </source>
</evidence>
<proteinExistence type="predicted"/>
<dbReference type="PANTHER" id="PTHR13169:SF0">
    <property type="entry name" value="UBIQUITIN-LIKE PROTEIN 3"/>
    <property type="match status" value="1"/>
</dbReference>
<dbReference type="SUPFAM" id="SSF54236">
    <property type="entry name" value="Ubiquitin-like"/>
    <property type="match status" value="1"/>
</dbReference>
<feature type="region of interest" description="Disordered" evidence="1">
    <location>
        <begin position="227"/>
        <end position="250"/>
    </location>
</feature>
<evidence type="ECO:0000256" key="1">
    <source>
        <dbReference type="SAM" id="MobiDB-lite"/>
    </source>
</evidence>
<dbReference type="AlphaFoldDB" id="A0AAN8EFC0"/>
<name>A0AAN8EFC0_9EURO</name>
<dbReference type="InterPro" id="IPR029071">
    <property type="entry name" value="Ubiquitin-like_domsf"/>
</dbReference>
<dbReference type="InterPro" id="IPR039540">
    <property type="entry name" value="UBL3-like_ubiquitin_dom"/>
</dbReference>
<feature type="compositionally biased region" description="Polar residues" evidence="1">
    <location>
        <begin position="1"/>
        <end position="40"/>
    </location>
</feature>
<sequence>MSSSDRPVQGNTDPSPAQDIPTRSQEDAPSSTPVELNSLQTDKRVGSPLEQSDTHKTLSSSEMPHAPMRTDTTTAIQNAQNPPTPPPVPSVQAALRDRAHSTAIGESSDSPAPVPKDTEDAGPTLMITLLLITGARHPFNLDMKYLAKRNVQVQGNDPFNLSVYKVKELILREWRDDWESKPSSPSAIRLISFGKVLDDKAAVKDLKFNQNAANVVHMSIKPQDFVEEEDAKGTKASRTHSHDGIEGRSPGCRCIIM</sequence>
<dbReference type="Proteomes" id="UP001316803">
    <property type="component" value="Unassembled WGS sequence"/>
</dbReference>
<reference evidence="3 4" key="1">
    <citation type="submission" date="2022-12" db="EMBL/GenBank/DDBJ databases">
        <title>Genomic features and morphological characterization of a novel Knufia sp. strain isolated from spacecraft assembly facility.</title>
        <authorList>
            <person name="Teixeira M."/>
            <person name="Chander A.M."/>
            <person name="Stajich J.E."/>
            <person name="Venkateswaran K."/>
        </authorList>
    </citation>
    <scope>NUCLEOTIDE SEQUENCE [LARGE SCALE GENOMIC DNA]</scope>
    <source>
        <strain evidence="3 4">FJI-L2-BK-P2</strain>
    </source>
</reference>